<keyword evidence="13" id="KW-0067">ATP-binding</keyword>
<feature type="region of interest" description="Disordered" evidence="24">
    <location>
        <begin position="849"/>
        <end position="889"/>
    </location>
</feature>
<dbReference type="GO" id="GO:0003910">
    <property type="term" value="F:DNA ligase (ATP) activity"/>
    <property type="evidence" value="ECO:0007669"/>
    <property type="project" value="UniProtKB-EC"/>
</dbReference>
<evidence type="ECO:0000256" key="22">
    <source>
        <dbReference type="ARBA" id="ARBA00077952"/>
    </source>
</evidence>
<feature type="compositionally biased region" description="Basic and acidic residues" evidence="24">
    <location>
        <begin position="120"/>
        <end position="141"/>
    </location>
</feature>
<evidence type="ECO:0000256" key="12">
    <source>
        <dbReference type="ARBA" id="ARBA00022833"/>
    </source>
</evidence>
<keyword evidence="27" id="KW-1185">Reference proteome</keyword>
<keyword evidence="16" id="KW-0234">DNA repair</keyword>
<evidence type="ECO:0000256" key="7">
    <source>
        <dbReference type="ARBA" id="ARBA00022705"/>
    </source>
</evidence>
<sequence>MASSTKFSVDYAKRVANCKKCRQQLPKGELRMARMVPNPFTTDSNNPSEMKQYFHAECLFETLTRCRATTKVIESPADIEGWSNVQEEDRSKILDLISNLEKVRAGKGNGTKTPSRPSKKQVESDTYERESSKKKKEDSSKKHLSGGNSEHKEKRKAESTEKKSSKKEGTTTTKEGEESGGNEESAGTSGSSDKAQNKRGEKRKLEVGESCEREKEGKKRKVHVQEEDIKKERRYSKFDSFKLFCKLCEVLASVSKYTDKSTAVNMFVNKDGYDGDMLLLVRMLLPSTDQRVFNLKEKQLIKLFSNIFGWSPEELTDSFNQTGDVSITIRQYFEKSIEDGRKSHLSLQDVDSWLNRLTEYTKEDDQQRHLNYIAKRATPLELQFILRLIKKDLRINAGAKHILDGIKKGAYEAFQNSRDLKSVLEKCRTLGSDTSFLIDSGIALGTPVKPMLAEPCRSVEQAMKTCVNGMFSEIKYDGERLQLHKSGDTFTFFSRSLRPVQEHKVSHLSDVIPQAFPKGGDMILDAEVLLVDTATGKPLPFGTLGVHKKEQFANALVCLFVFDCLLFDGKCLVDRPLKERKKILEENINEVPNRVLLSNYQLIRKNEHDKLKTMIWKAIDEGLEGLVLKDLESVYEPGKRHWLKVKKDYLEEGKMADTADLIVLGAYYGTGCKGGMMSVFLMGVYDETSNVFLTVTKCGNGHDDATLDRINKELQPMMRKIGRDYESVPCWLKCSRSLVPDFVVDDPKKAPVWEITGAEFSRSDNHSARGISIRFPRVTKIRDDKSWSSATNMDELQKMFEVSKQKTDFDRSVEDEIPLFAKNNVNNPFGDSAALDGDIGKLEANKMETTEDNTNHQDDDEKPCLEGGSPKKEETAPKQKEATSGDASEKVTCKYGSKCYRKNPEHLRKYHHSP</sequence>
<dbReference type="NCBIfam" id="TIGR00574">
    <property type="entry name" value="dnl1"/>
    <property type="match status" value="1"/>
</dbReference>
<keyword evidence="14" id="KW-0460">Magnesium</keyword>
<dbReference type="Pfam" id="PF04675">
    <property type="entry name" value="DNA_ligase_A_N"/>
    <property type="match status" value="1"/>
</dbReference>
<dbReference type="Pfam" id="PF01068">
    <property type="entry name" value="DNA_ligase_A_M"/>
    <property type="match status" value="1"/>
</dbReference>
<dbReference type="PROSITE" id="PS50064">
    <property type="entry name" value="ZF_PARP_2"/>
    <property type="match status" value="1"/>
</dbReference>
<dbReference type="InterPro" id="IPR012340">
    <property type="entry name" value="NA-bd_OB-fold"/>
</dbReference>
<keyword evidence="5" id="KW-0436">Ligase</keyword>
<dbReference type="Gene3D" id="3.30.470.30">
    <property type="entry name" value="DNA ligase/mRNA capping enzyme"/>
    <property type="match status" value="1"/>
</dbReference>
<keyword evidence="7" id="KW-0235">DNA replication</keyword>
<dbReference type="InterPro" id="IPR036957">
    <property type="entry name" value="Znf_PARP_sf"/>
</dbReference>
<evidence type="ECO:0000313" key="27">
    <source>
        <dbReference type="Proteomes" id="UP000887569"/>
    </source>
</evidence>
<dbReference type="InterPro" id="IPR012310">
    <property type="entry name" value="DNA_ligase_ATP-dep_cent"/>
</dbReference>
<evidence type="ECO:0000256" key="21">
    <source>
        <dbReference type="ARBA" id="ARBA00075785"/>
    </source>
</evidence>
<evidence type="ECO:0000256" key="16">
    <source>
        <dbReference type="ARBA" id="ARBA00023204"/>
    </source>
</evidence>
<evidence type="ECO:0000256" key="17">
    <source>
        <dbReference type="ARBA" id="ARBA00023242"/>
    </source>
</evidence>
<feature type="compositionally biased region" description="Basic and acidic residues" evidence="24">
    <location>
        <begin position="149"/>
        <end position="177"/>
    </location>
</feature>
<evidence type="ECO:0000256" key="13">
    <source>
        <dbReference type="ARBA" id="ARBA00022840"/>
    </source>
</evidence>
<dbReference type="FunFam" id="3.30.470.30:FF:000003">
    <property type="entry name" value="DNA ligase"/>
    <property type="match status" value="1"/>
</dbReference>
<evidence type="ECO:0000256" key="2">
    <source>
        <dbReference type="ARBA" id="ARBA00004123"/>
    </source>
</evidence>
<accession>A0A915B2S5</accession>
<dbReference type="InterPro" id="IPR036599">
    <property type="entry name" value="DNA_ligase_N_sf"/>
</dbReference>
<evidence type="ECO:0000256" key="15">
    <source>
        <dbReference type="ARBA" id="ARBA00023172"/>
    </source>
</evidence>
<evidence type="ECO:0000256" key="9">
    <source>
        <dbReference type="ARBA" id="ARBA00022741"/>
    </source>
</evidence>
<keyword evidence="10" id="KW-0227">DNA damage</keyword>
<feature type="compositionally biased region" description="Low complexity" evidence="24">
    <location>
        <begin position="182"/>
        <end position="192"/>
    </location>
</feature>
<evidence type="ECO:0000256" key="10">
    <source>
        <dbReference type="ARBA" id="ARBA00022763"/>
    </source>
</evidence>
<dbReference type="Pfam" id="PF00645">
    <property type="entry name" value="zf-PARP"/>
    <property type="match status" value="1"/>
</dbReference>
<evidence type="ECO:0000256" key="5">
    <source>
        <dbReference type="ARBA" id="ARBA00022598"/>
    </source>
</evidence>
<evidence type="ECO:0000256" key="8">
    <source>
        <dbReference type="ARBA" id="ARBA00022723"/>
    </source>
</evidence>
<dbReference type="CDD" id="cd07967">
    <property type="entry name" value="OBF_DNA_ligase_III"/>
    <property type="match status" value="1"/>
</dbReference>
<evidence type="ECO:0000256" key="19">
    <source>
        <dbReference type="ARBA" id="ARBA00034003"/>
    </source>
</evidence>
<dbReference type="SMART" id="SM01336">
    <property type="entry name" value="zf-PARP"/>
    <property type="match status" value="1"/>
</dbReference>
<evidence type="ECO:0000256" key="11">
    <source>
        <dbReference type="ARBA" id="ARBA00022771"/>
    </source>
</evidence>
<keyword evidence="17" id="KW-0539">Nucleus</keyword>
<dbReference type="GO" id="GO:0003677">
    <property type="term" value="F:DNA binding"/>
    <property type="evidence" value="ECO:0007669"/>
    <property type="project" value="InterPro"/>
</dbReference>
<dbReference type="InterPro" id="IPR019406">
    <property type="entry name" value="APLF_PBZ"/>
</dbReference>
<evidence type="ECO:0000256" key="1">
    <source>
        <dbReference type="ARBA" id="ARBA00001946"/>
    </source>
</evidence>
<keyword evidence="6" id="KW-0132">Cell division</keyword>
<feature type="domain" description="PARP-type" evidence="25">
    <location>
        <begin position="7"/>
        <end position="101"/>
    </location>
</feature>
<dbReference type="AlphaFoldDB" id="A0A915B2S5"/>
<dbReference type="Gene3D" id="3.30.1740.10">
    <property type="entry name" value="Zinc finger, PARP-type"/>
    <property type="match status" value="1"/>
</dbReference>
<keyword evidence="15" id="KW-0233">DNA recombination</keyword>
<dbReference type="Pfam" id="PF10283">
    <property type="entry name" value="zf-CCHH"/>
    <property type="match status" value="1"/>
</dbReference>
<dbReference type="WBParaSite" id="PgR021_g075_t01">
    <property type="protein sequence ID" value="PgR021_g075_t01"/>
    <property type="gene ID" value="PgR021_g075"/>
</dbReference>
<evidence type="ECO:0000256" key="18">
    <source>
        <dbReference type="ARBA" id="ARBA00023306"/>
    </source>
</evidence>
<organism evidence="27 28">
    <name type="scientific">Parascaris univalens</name>
    <name type="common">Nematode worm</name>
    <dbReference type="NCBI Taxonomy" id="6257"/>
    <lineage>
        <taxon>Eukaryota</taxon>
        <taxon>Metazoa</taxon>
        <taxon>Ecdysozoa</taxon>
        <taxon>Nematoda</taxon>
        <taxon>Chromadorea</taxon>
        <taxon>Rhabditida</taxon>
        <taxon>Spirurina</taxon>
        <taxon>Ascaridomorpha</taxon>
        <taxon>Ascaridoidea</taxon>
        <taxon>Ascarididae</taxon>
        <taxon>Parascaris</taxon>
    </lineage>
</organism>
<feature type="region of interest" description="Disordered" evidence="24">
    <location>
        <begin position="105"/>
        <end position="226"/>
    </location>
</feature>
<dbReference type="Proteomes" id="UP000887569">
    <property type="component" value="Unplaced"/>
</dbReference>
<evidence type="ECO:0000259" key="25">
    <source>
        <dbReference type="PROSITE" id="PS50064"/>
    </source>
</evidence>
<dbReference type="GO" id="GO:0070421">
    <property type="term" value="C:DNA ligase III-XRCC1 complex"/>
    <property type="evidence" value="ECO:0007669"/>
    <property type="project" value="TreeGrafter"/>
</dbReference>
<dbReference type="InterPro" id="IPR012308">
    <property type="entry name" value="DNA_ligase_ATP-dep_N"/>
</dbReference>
<feature type="compositionally biased region" description="Basic and acidic residues" evidence="24">
    <location>
        <begin position="195"/>
        <end position="226"/>
    </location>
</feature>
<dbReference type="GO" id="GO:0006310">
    <property type="term" value="P:DNA recombination"/>
    <property type="evidence" value="ECO:0007669"/>
    <property type="project" value="UniProtKB-KW"/>
</dbReference>
<dbReference type="GO" id="GO:0071897">
    <property type="term" value="P:DNA biosynthetic process"/>
    <property type="evidence" value="ECO:0007669"/>
    <property type="project" value="InterPro"/>
</dbReference>
<evidence type="ECO:0000256" key="23">
    <source>
        <dbReference type="RuleBase" id="RU004196"/>
    </source>
</evidence>
<dbReference type="CDD" id="cd07902">
    <property type="entry name" value="Adenylation_DNA_ligase_III"/>
    <property type="match status" value="1"/>
</dbReference>
<evidence type="ECO:0000256" key="20">
    <source>
        <dbReference type="ARBA" id="ARBA00074829"/>
    </source>
</evidence>
<dbReference type="InterPro" id="IPR050191">
    <property type="entry name" value="ATP-dep_DNA_ligase"/>
</dbReference>
<keyword evidence="11" id="KW-0863">Zinc-finger</keyword>
<feature type="domain" description="ATP-dependent DNA ligase family profile" evidence="26">
    <location>
        <begin position="550"/>
        <end position="686"/>
    </location>
</feature>
<comment type="similarity">
    <text evidence="3 23">Belongs to the ATP-dependent DNA ligase family.</text>
</comment>
<evidence type="ECO:0000256" key="6">
    <source>
        <dbReference type="ARBA" id="ARBA00022618"/>
    </source>
</evidence>
<name>A0A915B2S5_PARUN</name>
<keyword evidence="9" id="KW-0547">Nucleotide-binding</keyword>
<proteinExistence type="inferred from homology"/>
<keyword evidence="8" id="KW-0479">Metal-binding</keyword>
<dbReference type="PROSITE" id="PS50160">
    <property type="entry name" value="DNA_LIGASE_A3"/>
    <property type="match status" value="1"/>
</dbReference>
<dbReference type="Pfam" id="PF04679">
    <property type="entry name" value="DNA_ligase_A_C"/>
    <property type="match status" value="1"/>
</dbReference>
<dbReference type="InterPro" id="IPR000977">
    <property type="entry name" value="DNA_ligase_ATP-dep"/>
</dbReference>
<evidence type="ECO:0000256" key="14">
    <source>
        <dbReference type="ARBA" id="ARBA00022842"/>
    </source>
</evidence>
<comment type="subcellular location">
    <subcellularLocation>
        <location evidence="2">Nucleus</location>
    </subcellularLocation>
</comment>
<comment type="catalytic activity">
    <reaction evidence="19">
        <text>ATP + (deoxyribonucleotide)n-3'-hydroxyl + 5'-phospho-(deoxyribonucleotide)m = (deoxyribonucleotide)n+m + AMP + diphosphate.</text>
        <dbReference type="EC" id="6.5.1.1"/>
    </reaction>
</comment>
<dbReference type="PROSITE" id="PS00333">
    <property type="entry name" value="DNA_LIGASE_A2"/>
    <property type="match status" value="1"/>
</dbReference>
<dbReference type="GO" id="GO:0006302">
    <property type="term" value="P:double-strand break repair"/>
    <property type="evidence" value="ECO:0007669"/>
    <property type="project" value="TreeGrafter"/>
</dbReference>
<dbReference type="Gene3D" id="1.10.3260.10">
    <property type="entry name" value="DNA ligase, ATP-dependent, N-terminal domain"/>
    <property type="match status" value="1"/>
</dbReference>
<dbReference type="InterPro" id="IPR016059">
    <property type="entry name" value="DNA_ligase_ATP-dep_CS"/>
</dbReference>
<keyword evidence="12" id="KW-0862">Zinc</keyword>
<dbReference type="GO" id="GO:0008270">
    <property type="term" value="F:zinc ion binding"/>
    <property type="evidence" value="ECO:0007669"/>
    <property type="project" value="UniProtKB-KW"/>
</dbReference>
<protein>
    <recommendedName>
        <fullName evidence="20">DNA ligase 3</fullName>
        <ecNumber evidence="4">6.5.1.1</ecNumber>
    </recommendedName>
    <alternativeName>
        <fullName evidence="21">DNA ligase III</fullName>
    </alternativeName>
    <alternativeName>
        <fullName evidence="22">Polydeoxyribonucleotide synthase [ATP] 3</fullName>
    </alternativeName>
</protein>
<evidence type="ECO:0000256" key="4">
    <source>
        <dbReference type="ARBA" id="ARBA00012727"/>
    </source>
</evidence>
<evidence type="ECO:0000256" key="24">
    <source>
        <dbReference type="SAM" id="MobiDB-lite"/>
    </source>
</evidence>
<dbReference type="SUPFAM" id="SSF57716">
    <property type="entry name" value="Glucocorticoid receptor-like (DNA-binding domain)"/>
    <property type="match status" value="1"/>
</dbReference>
<dbReference type="SUPFAM" id="SSF117018">
    <property type="entry name" value="ATP-dependent DNA ligase DNA-binding domain"/>
    <property type="match status" value="1"/>
</dbReference>
<dbReference type="EC" id="6.5.1.1" evidence="4"/>
<dbReference type="SUPFAM" id="SSF50249">
    <property type="entry name" value="Nucleic acid-binding proteins"/>
    <property type="match status" value="1"/>
</dbReference>
<dbReference type="PANTHER" id="PTHR45674">
    <property type="entry name" value="DNA LIGASE 1/3 FAMILY MEMBER"/>
    <property type="match status" value="1"/>
</dbReference>
<keyword evidence="18" id="KW-0131">Cell cycle</keyword>
<evidence type="ECO:0000313" key="28">
    <source>
        <dbReference type="WBParaSite" id="PgR021_g075_t01"/>
    </source>
</evidence>
<evidence type="ECO:0000256" key="3">
    <source>
        <dbReference type="ARBA" id="ARBA00007572"/>
    </source>
</evidence>
<evidence type="ECO:0000259" key="26">
    <source>
        <dbReference type="PROSITE" id="PS50160"/>
    </source>
</evidence>
<dbReference type="InterPro" id="IPR012309">
    <property type="entry name" value="DNA_ligase_ATP-dep_C"/>
</dbReference>
<dbReference type="Gene3D" id="2.40.50.140">
    <property type="entry name" value="Nucleic acid-binding proteins"/>
    <property type="match status" value="1"/>
</dbReference>
<dbReference type="InterPro" id="IPR001510">
    <property type="entry name" value="Znf_PARP"/>
</dbReference>
<dbReference type="FunFam" id="2.40.50.140:FF:000085">
    <property type="entry name" value="DNA ligase"/>
    <property type="match status" value="1"/>
</dbReference>
<dbReference type="GO" id="GO:0005524">
    <property type="term" value="F:ATP binding"/>
    <property type="evidence" value="ECO:0007669"/>
    <property type="project" value="UniProtKB-KW"/>
</dbReference>
<dbReference type="Gene3D" id="3.30.1490.70">
    <property type="match status" value="1"/>
</dbReference>
<dbReference type="PANTHER" id="PTHR45674:SF9">
    <property type="entry name" value="DNA LIGASE 3"/>
    <property type="match status" value="1"/>
</dbReference>
<comment type="cofactor">
    <cofactor evidence="1">
        <name>Mg(2+)</name>
        <dbReference type="ChEBI" id="CHEBI:18420"/>
    </cofactor>
</comment>
<reference evidence="28" key="1">
    <citation type="submission" date="2022-11" db="UniProtKB">
        <authorList>
            <consortium name="WormBaseParasite"/>
        </authorList>
    </citation>
    <scope>IDENTIFICATION</scope>
</reference>
<dbReference type="GO" id="GO:0051301">
    <property type="term" value="P:cell division"/>
    <property type="evidence" value="ECO:0007669"/>
    <property type="project" value="UniProtKB-KW"/>
</dbReference>
<dbReference type="GO" id="GO:0006273">
    <property type="term" value="P:lagging strand elongation"/>
    <property type="evidence" value="ECO:0007669"/>
    <property type="project" value="TreeGrafter"/>
</dbReference>
<dbReference type="SUPFAM" id="SSF56091">
    <property type="entry name" value="DNA ligase/mRNA capping enzyme, catalytic domain"/>
    <property type="match status" value="1"/>
</dbReference>